<evidence type="ECO:0000313" key="26">
    <source>
        <dbReference type="EMBL" id="KAJ6844802.1"/>
    </source>
</evidence>
<sequence>MALYKRSRFRDTGFRRVVPLVLLVVITVLVIIFMIRDGVDVESWSLSQEVGGGDHVELDTNFRPELPEKTDLATSLEKRNRLPPRNRDRFPNLARDHIKIVLYVHNRPQYLELVIRSLLNVEGIGETLLVVSHDGYFEEMDRIVQGIEFCQVKQIFAPYSPHLYPDSFLASRPEIAGVRMTRTRRSAGATPTSTATTALRGSCP</sequence>
<keyword evidence="12 25" id="KW-1133">Transmembrane helix</keyword>
<organism evidence="26 27">
    <name type="scientific">Iris pallida</name>
    <name type="common">Sweet iris</name>
    <dbReference type="NCBI Taxonomy" id="29817"/>
    <lineage>
        <taxon>Eukaryota</taxon>
        <taxon>Viridiplantae</taxon>
        <taxon>Streptophyta</taxon>
        <taxon>Embryophyta</taxon>
        <taxon>Tracheophyta</taxon>
        <taxon>Spermatophyta</taxon>
        <taxon>Magnoliopsida</taxon>
        <taxon>Liliopsida</taxon>
        <taxon>Asparagales</taxon>
        <taxon>Iridaceae</taxon>
        <taxon>Iridoideae</taxon>
        <taxon>Irideae</taxon>
        <taxon>Iris</taxon>
    </lineage>
</organism>
<evidence type="ECO:0000256" key="11">
    <source>
        <dbReference type="ARBA" id="ARBA00022968"/>
    </source>
</evidence>
<dbReference type="Gene3D" id="3.90.550.10">
    <property type="entry name" value="Spore Coat Polysaccharide Biosynthesis Protein SpsA, Chain A"/>
    <property type="match status" value="1"/>
</dbReference>
<comment type="caution">
    <text evidence="26">The sequence shown here is derived from an EMBL/GenBank/DDBJ whole genome shotgun (WGS) entry which is preliminary data.</text>
</comment>
<keyword evidence="8" id="KW-0808">Transferase</keyword>
<proteinExistence type="inferred from homology"/>
<evidence type="ECO:0000256" key="15">
    <source>
        <dbReference type="ARBA" id="ARBA00023157"/>
    </source>
</evidence>
<keyword evidence="27" id="KW-1185">Reference proteome</keyword>
<evidence type="ECO:0000256" key="2">
    <source>
        <dbReference type="ARBA" id="ARBA00004323"/>
    </source>
</evidence>
<reference evidence="26" key="1">
    <citation type="journal article" date="2023" name="GigaByte">
        <title>Genome assembly of the bearded iris, Iris pallida Lam.</title>
        <authorList>
            <person name="Bruccoleri R.E."/>
            <person name="Oakeley E.J."/>
            <person name="Faust A.M.E."/>
            <person name="Altorfer M."/>
            <person name="Dessus-Babus S."/>
            <person name="Burckhardt D."/>
            <person name="Oertli M."/>
            <person name="Naumann U."/>
            <person name="Petersen F."/>
            <person name="Wong J."/>
        </authorList>
    </citation>
    <scope>NUCLEOTIDE SEQUENCE</scope>
    <source>
        <strain evidence="26">GSM-AAB239-AS_SAM_17_03QT</strain>
    </source>
</reference>
<dbReference type="Pfam" id="PF05060">
    <property type="entry name" value="MGAT2"/>
    <property type="match status" value="1"/>
</dbReference>
<evidence type="ECO:0000256" key="8">
    <source>
        <dbReference type="ARBA" id="ARBA00022679"/>
    </source>
</evidence>
<evidence type="ECO:0000256" key="10">
    <source>
        <dbReference type="ARBA" id="ARBA00022723"/>
    </source>
</evidence>
<evidence type="ECO:0000256" key="19">
    <source>
        <dbReference type="ARBA" id="ARBA00031203"/>
    </source>
</evidence>
<evidence type="ECO:0000256" key="20">
    <source>
        <dbReference type="ARBA" id="ARBA00032552"/>
    </source>
</evidence>
<evidence type="ECO:0000256" key="18">
    <source>
        <dbReference type="ARBA" id="ARBA00029663"/>
    </source>
</evidence>
<dbReference type="Proteomes" id="UP001140949">
    <property type="component" value="Unassembled WGS sequence"/>
</dbReference>
<evidence type="ECO:0000256" key="13">
    <source>
        <dbReference type="ARBA" id="ARBA00023034"/>
    </source>
</evidence>
<dbReference type="GO" id="GO:0046872">
    <property type="term" value="F:metal ion binding"/>
    <property type="evidence" value="ECO:0007669"/>
    <property type="project" value="UniProtKB-KW"/>
</dbReference>
<feature type="transmembrane region" description="Helical" evidence="25">
    <location>
        <begin position="16"/>
        <end position="35"/>
    </location>
</feature>
<evidence type="ECO:0000256" key="7">
    <source>
        <dbReference type="ARBA" id="ARBA00022676"/>
    </source>
</evidence>
<dbReference type="GO" id="GO:0000139">
    <property type="term" value="C:Golgi membrane"/>
    <property type="evidence" value="ECO:0007669"/>
    <property type="project" value="UniProtKB-SubCell"/>
</dbReference>
<evidence type="ECO:0000256" key="16">
    <source>
        <dbReference type="ARBA" id="ARBA00023180"/>
    </source>
</evidence>
<dbReference type="GO" id="GO:0008455">
    <property type="term" value="F:alpha-1,6-mannosylglycoprotein 2-beta-N-acetylglucosaminyltransferase activity"/>
    <property type="evidence" value="ECO:0007669"/>
    <property type="project" value="UniProtKB-EC"/>
</dbReference>
<evidence type="ECO:0000256" key="24">
    <source>
        <dbReference type="SAM" id="MobiDB-lite"/>
    </source>
</evidence>
<evidence type="ECO:0000256" key="14">
    <source>
        <dbReference type="ARBA" id="ARBA00023136"/>
    </source>
</evidence>
<evidence type="ECO:0000256" key="3">
    <source>
        <dbReference type="ARBA" id="ARBA00004922"/>
    </source>
</evidence>
<dbReference type="InterPro" id="IPR007754">
    <property type="entry name" value="GlcNAc_II"/>
</dbReference>
<keyword evidence="16" id="KW-0325">Glycoprotein</keyword>
<evidence type="ECO:0000256" key="6">
    <source>
        <dbReference type="ARBA" id="ARBA00014817"/>
    </source>
</evidence>
<protein>
    <recommendedName>
        <fullName evidence="6">Alpha-1,6-mannosyl-glycoprotein 2-beta-N-acetylglucosaminyltransferase</fullName>
        <ecNumber evidence="5">2.4.1.143</ecNumber>
    </recommendedName>
    <alternativeName>
        <fullName evidence="21">Beta-1,2-N-acetylglucosaminyltransferase II</fullName>
    </alternativeName>
    <alternativeName>
        <fullName evidence="20">GlcNAc-T II</fullName>
    </alternativeName>
    <alternativeName>
        <fullName evidence="19">Mannoside acetylglucosaminyltransferase 2</fullName>
    </alternativeName>
    <alternativeName>
        <fullName evidence="18">N-glycosyl-oligosaccharide-glycoprotein N-acetylglucosaminyltransferase II</fullName>
    </alternativeName>
</protein>
<keyword evidence="9 25" id="KW-0812">Transmembrane</keyword>
<comment type="cofactor">
    <cofactor evidence="1">
        <name>Mn(2+)</name>
        <dbReference type="ChEBI" id="CHEBI:29035"/>
    </cofactor>
</comment>
<dbReference type="PANTHER" id="PTHR12871:SF0">
    <property type="entry name" value="ALPHA-1,6-MANNOSYL-GLYCOPROTEIN 2-BETA-N-ACETYLGLUCOSAMINYLTRANSFERASE"/>
    <property type="match status" value="1"/>
</dbReference>
<evidence type="ECO:0000256" key="4">
    <source>
        <dbReference type="ARBA" id="ARBA00011011"/>
    </source>
</evidence>
<evidence type="ECO:0000256" key="22">
    <source>
        <dbReference type="ARBA" id="ARBA00093257"/>
    </source>
</evidence>
<evidence type="ECO:0000313" key="27">
    <source>
        <dbReference type="Proteomes" id="UP001140949"/>
    </source>
</evidence>
<dbReference type="EMBL" id="JANAVB010006596">
    <property type="protein sequence ID" value="KAJ6844802.1"/>
    <property type="molecule type" value="Genomic_DNA"/>
</dbReference>
<evidence type="ECO:0000256" key="5">
    <source>
        <dbReference type="ARBA" id="ARBA00012613"/>
    </source>
</evidence>
<dbReference type="EC" id="2.4.1.143" evidence="5"/>
<keyword evidence="15" id="KW-1015">Disulfide bond</keyword>
<comment type="subcellular location">
    <subcellularLocation>
        <location evidence="2">Golgi apparatus membrane</location>
        <topology evidence="2">Single-pass type II membrane protein</topology>
    </subcellularLocation>
</comment>
<dbReference type="AlphaFoldDB" id="A0AAX6HV73"/>
<evidence type="ECO:0000256" key="25">
    <source>
        <dbReference type="SAM" id="Phobius"/>
    </source>
</evidence>
<dbReference type="GO" id="GO:0006487">
    <property type="term" value="P:protein N-linked glycosylation"/>
    <property type="evidence" value="ECO:0007669"/>
    <property type="project" value="TreeGrafter"/>
</dbReference>
<keyword evidence="13" id="KW-0333">Golgi apparatus</keyword>
<dbReference type="GO" id="GO:0005795">
    <property type="term" value="C:Golgi stack"/>
    <property type="evidence" value="ECO:0007669"/>
    <property type="project" value="InterPro"/>
</dbReference>
<accession>A0AAX6HV73</accession>
<feature type="compositionally biased region" description="Low complexity" evidence="24">
    <location>
        <begin position="186"/>
        <end position="204"/>
    </location>
</feature>
<evidence type="ECO:0000256" key="9">
    <source>
        <dbReference type="ARBA" id="ARBA00022692"/>
    </source>
</evidence>
<keyword evidence="11" id="KW-0735">Signal-anchor</keyword>
<evidence type="ECO:0000256" key="1">
    <source>
        <dbReference type="ARBA" id="ARBA00001936"/>
    </source>
</evidence>
<keyword evidence="17" id="KW-0464">Manganese</keyword>
<gene>
    <name evidence="26" type="ORF">M6B38_293960</name>
</gene>
<keyword evidence="7" id="KW-0328">Glycosyltransferase</keyword>
<keyword evidence="14 25" id="KW-0472">Membrane</keyword>
<feature type="binding site" evidence="23">
    <location>
        <position position="134"/>
    </location>
    <ligand>
        <name>substrate</name>
    </ligand>
</feature>
<dbReference type="PANTHER" id="PTHR12871">
    <property type="entry name" value="BETA-1,2-N-ACETYLGLUCOSAMINYLTRANSFERASE II"/>
    <property type="match status" value="1"/>
</dbReference>
<evidence type="ECO:0000256" key="17">
    <source>
        <dbReference type="ARBA" id="ARBA00023211"/>
    </source>
</evidence>
<keyword evidence="10" id="KW-0479">Metal-binding</keyword>
<comment type="similarity">
    <text evidence="4">Belongs to the glycosyltransferase 16 (GT16) protein family.</text>
</comment>
<dbReference type="GO" id="GO:0009312">
    <property type="term" value="P:oligosaccharide biosynthetic process"/>
    <property type="evidence" value="ECO:0007669"/>
    <property type="project" value="InterPro"/>
</dbReference>
<reference evidence="26" key="2">
    <citation type="submission" date="2023-04" db="EMBL/GenBank/DDBJ databases">
        <authorList>
            <person name="Bruccoleri R.E."/>
            <person name="Oakeley E.J."/>
            <person name="Faust A.-M."/>
            <person name="Dessus-Babus S."/>
            <person name="Altorfer M."/>
            <person name="Burckhardt D."/>
            <person name="Oertli M."/>
            <person name="Naumann U."/>
            <person name="Petersen F."/>
            <person name="Wong J."/>
        </authorList>
    </citation>
    <scope>NUCLEOTIDE SEQUENCE</scope>
    <source>
        <strain evidence="26">GSM-AAB239-AS_SAM_17_03QT</strain>
        <tissue evidence="26">Leaf</tissue>
    </source>
</reference>
<evidence type="ECO:0000256" key="12">
    <source>
        <dbReference type="ARBA" id="ARBA00022989"/>
    </source>
</evidence>
<evidence type="ECO:0000256" key="23">
    <source>
        <dbReference type="PIRSR" id="PIRSR607754-1"/>
    </source>
</evidence>
<comment type="catalytic activity">
    <reaction evidence="22">
        <text>an N(4)-{beta-D-GlcNAc-(1-&gt;2)-alpha-D-Man-(1-&gt;3)-[alpha-D-Man-(1-&gt;6)]-beta-D-Man-(1-&gt;4)-beta-D-GlcNAc-(1-&gt;4)-beta-D-GlcNAc}-L-asparaginyl-[protein] + UDP-N-acetyl-alpha-D-glucosamine = N(4)-{beta-D-GlcNAc-(1-&gt;2)-alpha-D-Man-(1-&gt;3)-[beta-D-GlcNAc-(1-&gt;2)-alpha-D-Man-(1-&gt;6)]-beta-D-Man-(1-&gt;4)-beta-D-GlcNAc-(1-&gt;4)-beta-D-GlcNAc}-L-asparaginyl-[protein] + UDP + H(+)</text>
        <dbReference type="Rhea" id="RHEA:12941"/>
        <dbReference type="Rhea" id="RHEA-COMP:13526"/>
        <dbReference type="Rhea" id="RHEA-COMP:14369"/>
        <dbReference type="ChEBI" id="CHEBI:15378"/>
        <dbReference type="ChEBI" id="CHEBI:57705"/>
        <dbReference type="ChEBI" id="CHEBI:58223"/>
        <dbReference type="ChEBI" id="CHEBI:60615"/>
        <dbReference type="ChEBI" id="CHEBI:60651"/>
        <dbReference type="EC" id="2.4.1.143"/>
    </reaction>
</comment>
<name>A0AAX6HV73_IRIPA</name>
<comment type="pathway">
    <text evidence="3">Protein modification; protein glycosylation.</text>
</comment>
<dbReference type="InterPro" id="IPR029044">
    <property type="entry name" value="Nucleotide-diphossugar_trans"/>
</dbReference>
<evidence type="ECO:0000256" key="21">
    <source>
        <dbReference type="ARBA" id="ARBA00032915"/>
    </source>
</evidence>
<feature type="region of interest" description="Disordered" evidence="24">
    <location>
        <begin position="183"/>
        <end position="204"/>
    </location>
</feature>